<dbReference type="Pfam" id="PF06779">
    <property type="entry name" value="MFS_4"/>
    <property type="match status" value="1"/>
</dbReference>
<feature type="transmembrane region" description="Helical" evidence="4">
    <location>
        <begin position="114"/>
        <end position="135"/>
    </location>
</feature>
<keyword evidence="2 4" id="KW-1133">Transmembrane helix</keyword>
<dbReference type="InterPro" id="IPR036259">
    <property type="entry name" value="MFS_trans_sf"/>
</dbReference>
<name>A0A2T8HYY9_9RHOB</name>
<dbReference type="AlphaFoldDB" id="A0A2T8HYY9"/>
<comment type="caution">
    <text evidence="6">The sequence shown here is derived from an EMBL/GenBank/DDBJ whole genome shotgun (WGS) entry which is preliminary data.</text>
</comment>
<feature type="transmembrane region" description="Helical" evidence="4">
    <location>
        <begin position="176"/>
        <end position="196"/>
    </location>
</feature>
<evidence type="ECO:0000256" key="2">
    <source>
        <dbReference type="ARBA" id="ARBA00022989"/>
    </source>
</evidence>
<accession>A0A2T8HYY9</accession>
<feature type="transmembrane region" description="Helical" evidence="4">
    <location>
        <begin position="223"/>
        <end position="245"/>
    </location>
</feature>
<proteinExistence type="predicted"/>
<dbReference type="RefSeq" id="WP_116556981.1">
    <property type="nucleotide sequence ID" value="NZ_QDKM01000001.1"/>
</dbReference>
<dbReference type="Gene3D" id="1.20.1250.20">
    <property type="entry name" value="MFS general substrate transporter like domains"/>
    <property type="match status" value="1"/>
</dbReference>
<feature type="transmembrane region" description="Helical" evidence="4">
    <location>
        <begin position="367"/>
        <end position="390"/>
    </location>
</feature>
<dbReference type="EMBL" id="QDKM01000001">
    <property type="protein sequence ID" value="PVH30562.1"/>
    <property type="molecule type" value="Genomic_DNA"/>
</dbReference>
<sequence length="395" mass="41334">MTTHTRPRTAPPNPWLVLAGLSLGVLVTNGLARFAYSLILPAMRNDLGWSYAQAGWLNTANAMGYILGALGTMMALRWISPNRLFSVGLITTVLAITATGVLPDLWWQSLWRFLTGGAGALSFATAGTLAARLFADDPKRSALGIGILFGSGGGTAIMLIGATLPPMLGAWGDAAWPWAWVITGGIGALCLPLGLWSARATRTPRAPIPTSGPLPWRRMLPELAGYAGFGLGYIVYLTFLSAWMAEQDASTLQVALVWVLLGLCITLSPLIWRGVFARHSGGRPLAMVLTAIALGSALPVLWPGLGGLLVSALVFGGSVFMAPPAITTFTRRNLPAESWGRAISLFTVVFAVAQTIGPYAAGILGDYAGSIGASLLAASALLLIGAGIALRQRSL</sequence>
<keyword evidence="1 4" id="KW-0812">Transmembrane</keyword>
<dbReference type="InterPro" id="IPR010645">
    <property type="entry name" value="MFS_4"/>
</dbReference>
<feature type="transmembrane region" description="Helical" evidence="4">
    <location>
        <begin position="308"/>
        <end position="330"/>
    </location>
</feature>
<evidence type="ECO:0000256" key="3">
    <source>
        <dbReference type="ARBA" id="ARBA00023136"/>
    </source>
</evidence>
<dbReference type="InterPro" id="IPR020846">
    <property type="entry name" value="MFS_dom"/>
</dbReference>
<organism evidence="6 7">
    <name type="scientific">Pararhodobacter oceanensis</name>
    <dbReference type="NCBI Taxonomy" id="2172121"/>
    <lineage>
        <taxon>Bacteria</taxon>
        <taxon>Pseudomonadati</taxon>
        <taxon>Pseudomonadota</taxon>
        <taxon>Alphaproteobacteria</taxon>
        <taxon>Rhodobacterales</taxon>
        <taxon>Paracoccaceae</taxon>
        <taxon>Pararhodobacter</taxon>
    </lineage>
</organism>
<dbReference type="GO" id="GO:0005886">
    <property type="term" value="C:plasma membrane"/>
    <property type="evidence" value="ECO:0007669"/>
    <property type="project" value="TreeGrafter"/>
</dbReference>
<feature type="transmembrane region" description="Helical" evidence="4">
    <location>
        <begin position="56"/>
        <end position="76"/>
    </location>
</feature>
<keyword evidence="7" id="KW-1185">Reference proteome</keyword>
<evidence type="ECO:0000256" key="4">
    <source>
        <dbReference type="SAM" id="Phobius"/>
    </source>
</evidence>
<dbReference type="GO" id="GO:0022857">
    <property type="term" value="F:transmembrane transporter activity"/>
    <property type="evidence" value="ECO:0007669"/>
    <property type="project" value="InterPro"/>
</dbReference>
<reference evidence="6 7" key="1">
    <citation type="submission" date="2018-04" db="EMBL/GenBank/DDBJ databases">
        <title>Pararhodobacter oceanense sp. nov., isolated from marine intertidal sediment.</title>
        <authorList>
            <person name="Wang X.-L."/>
            <person name="Du Z.-J."/>
        </authorList>
    </citation>
    <scope>NUCLEOTIDE SEQUENCE [LARGE SCALE GENOMIC DNA]</scope>
    <source>
        <strain evidence="6 7">AM505</strain>
    </source>
</reference>
<dbReference type="PANTHER" id="PTHR23537:SF1">
    <property type="entry name" value="SUGAR TRANSPORTER"/>
    <property type="match status" value="1"/>
</dbReference>
<feature type="domain" description="Major facilitator superfamily (MFS) profile" evidence="5">
    <location>
        <begin position="17"/>
        <end position="395"/>
    </location>
</feature>
<protein>
    <submittedName>
        <fullName evidence="6">MFS transporter</fullName>
    </submittedName>
</protein>
<evidence type="ECO:0000259" key="5">
    <source>
        <dbReference type="PROSITE" id="PS50850"/>
    </source>
</evidence>
<evidence type="ECO:0000256" key="1">
    <source>
        <dbReference type="ARBA" id="ARBA00022692"/>
    </source>
</evidence>
<evidence type="ECO:0000313" key="6">
    <source>
        <dbReference type="EMBL" id="PVH30562.1"/>
    </source>
</evidence>
<dbReference type="PROSITE" id="PS50850">
    <property type="entry name" value="MFS"/>
    <property type="match status" value="1"/>
</dbReference>
<feature type="transmembrane region" description="Helical" evidence="4">
    <location>
        <begin position="284"/>
        <end position="302"/>
    </location>
</feature>
<dbReference type="OrthoDB" id="9797953at2"/>
<gene>
    <name evidence="6" type="ORF">DDE20_03275</name>
</gene>
<dbReference type="PANTHER" id="PTHR23537">
    <property type="match status" value="1"/>
</dbReference>
<feature type="transmembrane region" description="Helical" evidence="4">
    <location>
        <begin position="142"/>
        <end position="164"/>
    </location>
</feature>
<feature type="transmembrane region" description="Helical" evidence="4">
    <location>
        <begin position="251"/>
        <end position="272"/>
    </location>
</feature>
<keyword evidence="3 4" id="KW-0472">Membrane</keyword>
<feature type="transmembrane region" description="Helical" evidence="4">
    <location>
        <begin position="83"/>
        <end position="102"/>
    </location>
</feature>
<dbReference type="SUPFAM" id="SSF103473">
    <property type="entry name" value="MFS general substrate transporter"/>
    <property type="match status" value="1"/>
</dbReference>
<feature type="transmembrane region" description="Helical" evidence="4">
    <location>
        <begin position="342"/>
        <end position="361"/>
    </location>
</feature>
<dbReference type="Proteomes" id="UP000245911">
    <property type="component" value="Unassembled WGS sequence"/>
</dbReference>
<evidence type="ECO:0000313" key="7">
    <source>
        <dbReference type="Proteomes" id="UP000245911"/>
    </source>
</evidence>